<dbReference type="RefSeq" id="WP_166320077.1">
    <property type="nucleotide sequence ID" value="NZ_CP049866.1"/>
</dbReference>
<proteinExistence type="predicted"/>
<sequence length="230" mass="24154">MRRGRARDVLLGAFGTLLVLVVMGATLWWTATDPADQGEERPSATTPTDAGGLPDTTPPTDLSEGEAWFEELRLDAGTVVAEDSMLRDVSAVGHDVTTSPDAVVAQRVSVEATVPFEVVADEIGDGTSVGPAADGQSMVVRTVEVLGRDLTVTATGTVVAESGRLVVEPTSIDIGGLDFISYAIATVVRQLVTIEHEVEGLPDGLVLEDVDVHDDGFRAHLIGEDVQLVP</sequence>
<dbReference type="InterPro" id="IPR021373">
    <property type="entry name" value="DUF2993"/>
</dbReference>
<organism evidence="2 3">
    <name type="scientific">Nocardioides piscis</name>
    <dbReference type="NCBI Taxonomy" id="2714938"/>
    <lineage>
        <taxon>Bacteria</taxon>
        <taxon>Bacillati</taxon>
        <taxon>Actinomycetota</taxon>
        <taxon>Actinomycetes</taxon>
        <taxon>Propionibacteriales</taxon>
        <taxon>Nocardioidaceae</taxon>
        <taxon>Nocardioides</taxon>
    </lineage>
</organism>
<dbReference type="Proteomes" id="UP000502035">
    <property type="component" value="Chromosome"/>
</dbReference>
<name>A0A6G7YII9_9ACTN</name>
<feature type="region of interest" description="Disordered" evidence="1">
    <location>
        <begin position="33"/>
        <end position="63"/>
    </location>
</feature>
<accession>A0A6G7YII9</accession>
<dbReference type="KEGG" id="npi:G7071_15090"/>
<keyword evidence="3" id="KW-1185">Reference proteome</keyword>
<protein>
    <recommendedName>
        <fullName evidence="4">DUF2993 domain-containing protein</fullName>
    </recommendedName>
</protein>
<evidence type="ECO:0000313" key="3">
    <source>
        <dbReference type="Proteomes" id="UP000502035"/>
    </source>
</evidence>
<dbReference type="Pfam" id="PF11209">
    <property type="entry name" value="LmeA"/>
    <property type="match status" value="1"/>
</dbReference>
<evidence type="ECO:0000256" key="1">
    <source>
        <dbReference type="SAM" id="MobiDB-lite"/>
    </source>
</evidence>
<reference evidence="2 3" key="1">
    <citation type="submission" date="2020-03" db="EMBL/GenBank/DDBJ databases">
        <title>Nocardioides sp. nov., isolated from fish.</title>
        <authorList>
            <person name="Hyun D.-W."/>
            <person name="Bae J.-W."/>
        </authorList>
    </citation>
    <scope>NUCLEOTIDE SEQUENCE [LARGE SCALE GENOMIC DNA]</scope>
    <source>
        <strain evidence="2 3">HDW12A</strain>
    </source>
</reference>
<evidence type="ECO:0008006" key="4">
    <source>
        <dbReference type="Google" id="ProtNLM"/>
    </source>
</evidence>
<gene>
    <name evidence="2" type="ORF">G7071_15090</name>
</gene>
<dbReference type="AlphaFoldDB" id="A0A6G7YII9"/>
<evidence type="ECO:0000313" key="2">
    <source>
        <dbReference type="EMBL" id="QIK76547.1"/>
    </source>
</evidence>
<dbReference type="EMBL" id="CP049866">
    <property type="protein sequence ID" value="QIK76547.1"/>
    <property type="molecule type" value="Genomic_DNA"/>
</dbReference>